<keyword evidence="2" id="KW-0328">Glycosyltransferase</keyword>
<feature type="domain" description="Glycosyl transferase family 1" evidence="4">
    <location>
        <begin position="191"/>
        <end position="348"/>
    </location>
</feature>
<evidence type="ECO:0000256" key="2">
    <source>
        <dbReference type="ARBA" id="ARBA00022676"/>
    </source>
</evidence>
<dbReference type="CDD" id="cd03801">
    <property type="entry name" value="GT4_PimA-like"/>
    <property type="match status" value="1"/>
</dbReference>
<organism evidence="6 7">
    <name type="scientific">Cellulomonas chengniuliangii</name>
    <dbReference type="NCBI Taxonomy" id="2968084"/>
    <lineage>
        <taxon>Bacteria</taxon>
        <taxon>Bacillati</taxon>
        <taxon>Actinomycetota</taxon>
        <taxon>Actinomycetes</taxon>
        <taxon>Micrococcales</taxon>
        <taxon>Cellulomonadaceae</taxon>
        <taxon>Cellulomonas</taxon>
    </lineage>
</organism>
<dbReference type="InterPro" id="IPR050194">
    <property type="entry name" value="Glycosyltransferase_grp1"/>
</dbReference>
<proteinExistence type="predicted"/>
<dbReference type="InterPro" id="IPR028098">
    <property type="entry name" value="Glyco_trans_4-like_N"/>
</dbReference>
<reference evidence="6 7" key="1">
    <citation type="submission" date="2022-07" db="EMBL/GenBank/DDBJ databases">
        <title>Novel species in genus cellulomonas.</title>
        <authorList>
            <person name="Ye L."/>
        </authorList>
    </citation>
    <scope>NUCLEOTIDE SEQUENCE [LARGE SCALE GENOMIC DNA]</scope>
    <source>
        <strain evidence="7">zg-Y338</strain>
    </source>
</reference>
<keyword evidence="3" id="KW-0808">Transferase</keyword>
<dbReference type="PANTHER" id="PTHR45947">
    <property type="entry name" value="SULFOQUINOVOSYL TRANSFERASE SQD2"/>
    <property type="match status" value="1"/>
</dbReference>
<keyword evidence="7" id="KW-1185">Reference proteome</keyword>
<feature type="domain" description="Glycosyltransferase subfamily 4-like N-terminal" evidence="5">
    <location>
        <begin position="15"/>
        <end position="175"/>
    </location>
</feature>
<accession>A0ABY5KZT9</accession>
<dbReference type="Gene3D" id="3.40.50.2000">
    <property type="entry name" value="Glycogen Phosphorylase B"/>
    <property type="match status" value="2"/>
</dbReference>
<sequence>MRVGLVIDDSLDRPDGVQQNVLTLGRWLAAQGHDVHYLTSTTTRDDLPQVRNLARNVSVRFNGNRLSTPGWASGREVDAALSLGLDVVHVQMPYSPFLAGRVIRRAPRGSAVVVTFHILPLTFAARAATHLLGAVQRRQTRRFDAVLAVSGAAEEFMRGAFGVGGQVVPNPVDLAPFRAARRAALADAPSDGAGPRVVFLGRLVERKGAGALLDALGVLARQGALPAGLEVVLAGTGPQRERLVRSAAEHGLADVVAFPGFVAEEDKAALLASADIVALPSLGGESFGISVVEALAASRGVVLAGDNPGYRSVMAGLEDQLVDPRDAQAFAAVLSAHLADAGRRREASDRQAAAAEQFDVEVVGQAVLGHYARALAAAGRRAPTGAAPARPGR</sequence>
<dbReference type="InterPro" id="IPR001296">
    <property type="entry name" value="Glyco_trans_1"/>
</dbReference>
<name>A0ABY5KZT9_9CELL</name>
<dbReference type="RefSeq" id="WP_256813516.1">
    <property type="nucleotide sequence ID" value="NZ_CP101988.1"/>
</dbReference>
<dbReference type="EMBL" id="CP101988">
    <property type="protein sequence ID" value="UUI73883.1"/>
    <property type="molecule type" value="Genomic_DNA"/>
</dbReference>
<protein>
    <recommendedName>
        <fullName evidence="1">D-inositol 3-phosphate glycosyltransferase</fullName>
    </recommendedName>
</protein>
<dbReference type="PANTHER" id="PTHR45947:SF3">
    <property type="entry name" value="SULFOQUINOVOSYL TRANSFERASE SQD2"/>
    <property type="match status" value="1"/>
</dbReference>
<dbReference type="Pfam" id="PF00534">
    <property type="entry name" value="Glycos_transf_1"/>
    <property type="match status" value="1"/>
</dbReference>
<dbReference type="Proteomes" id="UP001316189">
    <property type="component" value="Chromosome"/>
</dbReference>
<evidence type="ECO:0000313" key="6">
    <source>
        <dbReference type="EMBL" id="UUI73883.1"/>
    </source>
</evidence>
<evidence type="ECO:0000256" key="1">
    <source>
        <dbReference type="ARBA" id="ARBA00021292"/>
    </source>
</evidence>
<gene>
    <name evidence="6" type="ORF">NP064_08470</name>
</gene>
<dbReference type="SUPFAM" id="SSF53756">
    <property type="entry name" value="UDP-Glycosyltransferase/glycogen phosphorylase"/>
    <property type="match status" value="1"/>
</dbReference>
<evidence type="ECO:0000256" key="3">
    <source>
        <dbReference type="ARBA" id="ARBA00022679"/>
    </source>
</evidence>
<evidence type="ECO:0000313" key="7">
    <source>
        <dbReference type="Proteomes" id="UP001316189"/>
    </source>
</evidence>
<evidence type="ECO:0000259" key="4">
    <source>
        <dbReference type="Pfam" id="PF00534"/>
    </source>
</evidence>
<dbReference type="Pfam" id="PF13439">
    <property type="entry name" value="Glyco_transf_4"/>
    <property type="match status" value="1"/>
</dbReference>
<evidence type="ECO:0000259" key="5">
    <source>
        <dbReference type="Pfam" id="PF13439"/>
    </source>
</evidence>